<dbReference type="InterPro" id="IPR029045">
    <property type="entry name" value="ClpP/crotonase-like_dom_sf"/>
</dbReference>
<keyword evidence="3" id="KW-0378">Hydrolase</keyword>
<keyword evidence="5" id="KW-0413">Isomerase</keyword>
<dbReference type="PANTHER" id="PTHR43176:SF3">
    <property type="entry name" value="3-HYDROXYISOBUTYRYL-COA HYDROLASE, MITOCHONDRIAL"/>
    <property type="match status" value="1"/>
</dbReference>
<evidence type="ECO:0000313" key="6">
    <source>
        <dbReference type="Proteomes" id="UP000288603"/>
    </source>
</evidence>
<dbReference type="EMBL" id="RZNC01000004">
    <property type="protein sequence ID" value="RWZ59579.1"/>
    <property type="molecule type" value="Genomic_DNA"/>
</dbReference>
<dbReference type="GO" id="GO:0016853">
    <property type="term" value="F:isomerase activity"/>
    <property type="evidence" value="ECO:0007669"/>
    <property type="project" value="UniProtKB-KW"/>
</dbReference>
<gene>
    <name evidence="5" type="ORF">ELQ92_12160</name>
</gene>
<dbReference type="PANTHER" id="PTHR43176">
    <property type="entry name" value="3-HYDROXYISOBUTYRYL-COA HYDROLASE-RELATED"/>
    <property type="match status" value="1"/>
</dbReference>
<evidence type="ECO:0000313" key="5">
    <source>
        <dbReference type="EMBL" id="RWZ59579.1"/>
    </source>
</evidence>
<dbReference type="EC" id="3.1.2.4" evidence="2"/>
<dbReference type="InterPro" id="IPR045004">
    <property type="entry name" value="ECH_dom"/>
</dbReference>
<accession>A0A3S4AGT9</accession>
<sequence>MRAGSTARSIETVIGWCAMVSSIVHHTFRAHDGRRFRASCPEQYSGHMTDDGVDIRVEGRLGHITLDRPARINALTPAILTRLSDALVTWQDDRAVEAVLLDGAGDRGFCAGGDVRMIAEAGADEARAFWELEYATVLQIARYPKPLVAIMDGVTMGGGVGLGGHAALRVVTERSRIAMPEVRIGLAPDVGGALLLARAPGLVGLHVGLTAATMSGADAVATGFADVFVPSRDLLELVDGLIVPGADAATVVARVAVTPPASELLPQRAWIDSSYDADSVATILAALRSRREPAAVEAAETMEKMSPTALAVTLRTIELAALDDDLQRVLARDLSVSLGLFARPDFAEGVRAQVVDKDFAPQWDPARVDGIDPGIVDTIVGAR</sequence>
<evidence type="ECO:0000259" key="4">
    <source>
        <dbReference type="Pfam" id="PF16113"/>
    </source>
</evidence>
<dbReference type="GO" id="GO:0003860">
    <property type="term" value="F:3-hydroxyisobutyryl-CoA hydrolase activity"/>
    <property type="evidence" value="ECO:0007669"/>
    <property type="project" value="UniProtKB-EC"/>
</dbReference>
<proteinExistence type="predicted"/>
<evidence type="ECO:0000256" key="1">
    <source>
        <dbReference type="ARBA" id="ARBA00001709"/>
    </source>
</evidence>
<organism evidence="5 6">
    <name type="scientific">Labedella populi</name>
    <dbReference type="NCBI Taxonomy" id="2498850"/>
    <lineage>
        <taxon>Bacteria</taxon>
        <taxon>Bacillati</taxon>
        <taxon>Actinomycetota</taxon>
        <taxon>Actinomycetes</taxon>
        <taxon>Micrococcales</taxon>
        <taxon>Microbacteriaceae</taxon>
        <taxon>Labedella</taxon>
    </lineage>
</organism>
<comment type="catalytic activity">
    <reaction evidence="1">
        <text>3-hydroxy-2-methylpropanoyl-CoA + H2O = 3-hydroxy-2-methylpropanoate + CoA + H(+)</text>
        <dbReference type="Rhea" id="RHEA:20888"/>
        <dbReference type="ChEBI" id="CHEBI:11805"/>
        <dbReference type="ChEBI" id="CHEBI:15377"/>
        <dbReference type="ChEBI" id="CHEBI:15378"/>
        <dbReference type="ChEBI" id="CHEBI:57287"/>
        <dbReference type="ChEBI" id="CHEBI:57340"/>
        <dbReference type="EC" id="3.1.2.4"/>
    </reaction>
</comment>
<dbReference type="GO" id="GO:0006574">
    <property type="term" value="P:L-valine catabolic process"/>
    <property type="evidence" value="ECO:0007669"/>
    <property type="project" value="TreeGrafter"/>
</dbReference>
<dbReference type="NCBIfam" id="NF004127">
    <property type="entry name" value="PRK05617.1"/>
    <property type="match status" value="1"/>
</dbReference>
<evidence type="ECO:0000256" key="2">
    <source>
        <dbReference type="ARBA" id="ARBA00011915"/>
    </source>
</evidence>
<keyword evidence="6" id="KW-1185">Reference proteome</keyword>
<evidence type="ECO:0000256" key="3">
    <source>
        <dbReference type="ARBA" id="ARBA00022801"/>
    </source>
</evidence>
<dbReference type="SUPFAM" id="SSF52096">
    <property type="entry name" value="ClpP/crotonase"/>
    <property type="match status" value="1"/>
</dbReference>
<dbReference type="Proteomes" id="UP000288603">
    <property type="component" value="Unassembled WGS sequence"/>
</dbReference>
<dbReference type="Gene3D" id="3.90.226.10">
    <property type="entry name" value="2-enoyl-CoA Hydratase, Chain A, domain 1"/>
    <property type="match status" value="1"/>
</dbReference>
<dbReference type="InterPro" id="IPR032259">
    <property type="entry name" value="HIBYL-CoA-H"/>
</dbReference>
<name>A0A3S4AGT9_9MICO</name>
<dbReference type="Pfam" id="PF16113">
    <property type="entry name" value="ECH_2"/>
    <property type="match status" value="1"/>
</dbReference>
<dbReference type="CDD" id="cd06558">
    <property type="entry name" value="crotonase-like"/>
    <property type="match status" value="1"/>
</dbReference>
<protein>
    <recommendedName>
        <fullName evidence="2">3-hydroxyisobutyryl-CoA hydrolase</fullName>
        <ecNumber evidence="2">3.1.2.4</ecNumber>
    </recommendedName>
</protein>
<dbReference type="GO" id="GO:0005829">
    <property type="term" value="C:cytosol"/>
    <property type="evidence" value="ECO:0007669"/>
    <property type="project" value="TreeGrafter"/>
</dbReference>
<reference evidence="5 6" key="1">
    <citation type="submission" date="2018-12" db="EMBL/GenBank/DDBJ databases">
        <authorList>
            <person name="Li F."/>
        </authorList>
    </citation>
    <scope>NUCLEOTIDE SEQUENCE [LARGE SCALE GENOMIC DNA]</scope>
    <source>
        <strain evidence="5 6">8H24J-4-2</strain>
    </source>
</reference>
<dbReference type="OrthoDB" id="9790967at2"/>
<dbReference type="AlphaFoldDB" id="A0A3S4AGT9"/>
<feature type="domain" description="Enoyl-CoA hydratase/isomerase" evidence="4">
    <location>
        <begin position="62"/>
        <end position="378"/>
    </location>
</feature>
<comment type="caution">
    <text evidence="5">The sequence shown here is derived from an EMBL/GenBank/DDBJ whole genome shotgun (WGS) entry which is preliminary data.</text>
</comment>